<dbReference type="AlphaFoldDB" id="Q8EVI6"/>
<reference evidence="2 3" key="1">
    <citation type="journal article" date="2002" name="Nucleic Acids Res.">
        <title>The complete genomic sequence of Mycoplasma penetrans, an intracellular bacterial pathogen in humans.</title>
        <authorList>
            <person name="Sasaki Y."/>
            <person name="Ishikawa J."/>
            <person name="Yamashita A."/>
            <person name="Oshima K."/>
            <person name="Kenri T."/>
            <person name="Furuya K."/>
            <person name="Yoshino C."/>
            <person name="Horino A."/>
            <person name="Shiba T."/>
            <person name="Sasaki T."/>
            <person name="Hattori M."/>
        </authorList>
    </citation>
    <scope>NUCLEOTIDE SEQUENCE [LARGE SCALE GENOMIC DNA]</scope>
    <source>
        <strain evidence="2 3">HF-2</strain>
    </source>
</reference>
<dbReference type="EMBL" id="BA000026">
    <property type="protein sequence ID" value="BAC44368.1"/>
    <property type="molecule type" value="Genomic_DNA"/>
</dbReference>
<evidence type="ECO:0000313" key="3">
    <source>
        <dbReference type="Proteomes" id="UP000002522"/>
    </source>
</evidence>
<organism evidence="2 3">
    <name type="scientific">Malacoplasma penetrans (strain HF-2)</name>
    <name type="common">Mycoplasma penetrans</name>
    <dbReference type="NCBI Taxonomy" id="272633"/>
    <lineage>
        <taxon>Bacteria</taxon>
        <taxon>Bacillati</taxon>
        <taxon>Mycoplasmatota</taxon>
        <taxon>Mycoplasmoidales</taxon>
        <taxon>Mycoplasmoidaceae</taxon>
        <taxon>Malacoplasma</taxon>
    </lineage>
</organism>
<dbReference type="STRING" id="272633.gene:10731695"/>
<protein>
    <submittedName>
        <fullName evidence="2">Uncharacterized protein</fullName>
    </submittedName>
</protein>
<dbReference type="InParanoid" id="Q8EVI6"/>
<feature type="compositionally biased region" description="Low complexity" evidence="1">
    <location>
        <begin position="273"/>
        <end position="312"/>
    </location>
</feature>
<gene>
    <name evidence="2" type="ordered locus">MYPE5780</name>
</gene>
<name>Q8EVI6_MALP2</name>
<keyword evidence="3" id="KW-1185">Reference proteome</keyword>
<sequence>MIKLTSFKIIKILKNKKGNNMFKKKKIKTPFVVVLSFSRRTVAEIAKNTLSDKQILDKKLLKEKSYFSSEDYTFFNFVNDDNKVFRVIFQLVMKEKEKNKKKLFSELKYMFDCSDIEIINKQDFDFSKYNVNPLVRGEVHNFHTASKDEKIEESKPSVKKEVQQSPNIATVANEKYIAQSLESNTNADNKLNHYQQQNNNQLNGPQNLNSSINNANLVNPGSPANPVNPIIQQDPIYRNSNVANPANVLALKESNLNEINNAPVVSLSQQDNVNVPINSNQPNPNNFQSENVLNNNGANPNIPNYNNPNSFQNKKEDDVHYVKYNKENPFE</sequence>
<feature type="compositionally biased region" description="Polar residues" evidence="1">
    <location>
        <begin position="210"/>
        <end position="219"/>
    </location>
</feature>
<dbReference type="Proteomes" id="UP000002522">
    <property type="component" value="Chromosome"/>
</dbReference>
<evidence type="ECO:0000256" key="1">
    <source>
        <dbReference type="SAM" id="MobiDB-lite"/>
    </source>
</evidence>
<accession>Q8EVI6</accession>
<dbReference type="KEGG" id="mpe:MYPE5780"/>
<proteinExistence type="predicted"/>
<feature type="compositionally biased region" description="Low complexity" evidence="1">
    <location>
        <begin position="196"/>
        <end position="209"/>
    </location>
</feature>
<feature type="region of interest" description="Disordered" evidence="1">
    <location>
        <begin position="196"/>
        <end position="225"/>
    </location>
</feature>
<feature type="region of interest" description="Disordered" evidence="1">
    <location>
        <begin position="273"/>
        <end position="316"/>
    </location>
</feature>
<dbReference type="HOGENOM" id="CLU_838934_0_0_14"/>
<evidence type="ECO:0000313" key="2">
    <source>
        <dbReference type="EMBL" id="BAC44368.1"/>
    </source>
</evidence>